<accession>A0A0F9DCQ3</accession>
<proteinExistence type="predicted"/>
<dbReference type="AlphaFoldDB" id="A0A0F9DCQ3"/>
<protein>
    <submittedName>
        <fullName evidence="1">Uncharacterized protein</fullName>
    </submittedName>
</protein>
<gene>
    <name evidence="1" type="ORF">LCGC14_2214610</name>
</gene>
<evidence type="ECO:0000313" key="1">
    <source>
        <dbReference type="EMBL" id="KKL59513.1"/>
    </source>
</evidence>
<reference evidence="1" key="1">
    <citation type="journal article" date="2015" name="Nature">
        <title>Complex archaea that bridge the gap between prokaryotes and eukaryotes.</title>
        <authorList>
            <person name="Spang A."/>
            <person name="Saw J.H."/>
            <person name="Jorgensen S.L."/>
            <person name="Zaremba-Niedzwiedzka K."/>
            <person name="Martijn J."/>
            <person name="Lind A.E."/>
            <person name="van Eijk R."/>
            <person name="Schleper C."/>
            <person name="Guy L."/>
            <person name="Ettema T.J."/>
        </authorList>
    </citation>
    <scope>NUCLEOTIDE SEQUENCE</scope>
</reference>
<dbReference type="EMBL" id="LAZR01029459">
    <property type="protein sequence ID" value="KKL59513.1"/>
    <property type="molecule type" value="Genomic_DNA"/>
</dbReference>
<comment type="caution">
    <text evidence="1">The sequence shown here is derived from an EMBL/GenBank/DDBJ whole genome shotgun (WGS) entry which is preliminary data.</text>
</comment>
<sequence length="83" mass="9706">MKFQQKIIIINKKMTITSVQIDKNLMEKVKEIMKKKKPLRKINSYAEATREVLIDFVNKNQRFLSKNLPKNPENQLEAATEGS</sequence>
<organism evidence="1">
    <name type="scientific">marine sediment metagenome</name>
    <dbReference type="NCBI Taxonomy" id="412755"/>
    <lineage>
        <taxon>unclassified sequences</taxon>
        <taxon>metagenomes</taxon>
        <taxon>ecological metagenomes</taxon>
    </lineage>
</organism>
<name>A0A0F9DCQ3_9ZZZZ</name>